<reference evidence="2 3" key="1">
    <citation type="submission" date="2017-04" db="EMBL/GenBank/DDBJ databases">
        <title>Novel microbial lineages endemic to geothermal iron-oxide mats fill important gaps in the evolutionary history of Archaea.</title>
        <authorList>
            <person name="Jay Z.J."/>
            <person name="Beam J.P."/>
            <person name="Dlakic M."/>
            <person name="Rusch D.B."/>
            <person name="Kozubal M.A."/>
            <person name="Inskeep W.P."/>
        </authorList>
    </citation>
    <scope>NUCLEOTIDE SEQUENCE [LARGE SCALE GENOMIC DNA]</scope>
    <source>
        <strain evidence="2">OSP_D</strain>
    </source>
</reference>
<feature type="domain" description="N-acetyltransferase" evidence="1">
    <location>
        <begin position="115"/>
        <end position="250"/>
    </location>
</feature>
<dbReference type="SUPFAM" id="SSF55729">
    <property type="entry name" value="Acyl-CoA N-acyltransferases (Nat)"/>
    <property type="match status" value="1"/>
</dbReference>
<organism evidence="2 3">
    <name type="scientific">Candidatus Marsarchaeota G2 archaeon OSP_D</name>
    <dbReference type="NCBI Taxonomy" id="1978157"/>
    <lineage>
        <taxon>Archaea</taxon>
        <taxon>Candidatus Marsarchaeota</taxon>
        <taxon>Candidatus Marsarchaeota group 2</taxon>
    </lineage>
</organism>
<sequence>MGDHRDFELNEAGWWSYWAQLEWVGTEGYILYSNEFHEPLFNHAGVLLPNLDPKVFVLHVEEFYSGVGLPASFMVEDSVDYHELNQTLSSKGYEKADTLSVMMLDGPLNRVNSDVRVLVADRALADVWSEVYVSAFDEDPSLLGSVKRIVSTAVGNPNVRLLLGVIGDTPCGVTALFTHNGYTGAYCVGTLRGQRRVGVATTLLSYAARYAENLNTKLILQTFTADNVEGFYKKLGFRKTYTKNVWVKHL</sequence>
<dbReference type="GO" id="GO:0016747">
    <property type="term" value="F:acyltransferase activity, transferring groups other than amino-acyl groups"/>
    <property type="evidence" value="ECO:0007669"/>
    <property type="project" value="InterPro"/>
</dbReference>
<evidence type="ECO:0000313" key="2">
    <source>
        <dbReference type="EMBL" id="PSN90457.1"/>
    </source>
</evidence>
<accession>A0A2R6AVS4</accession>
<evidence type="ECO:0000259" key="1">
    <source>
        <dbReference type="PROSITE" id="PS51186"/>
    </source>
</evidence>
<dbReference type="Proteomes" id="UP000240322">
    <property type="component" value="Unassembled WGS sequence"/>
</dbReference>
<gene>
    <name evidence="2" type="ORF">B9Q03_06795</name>
</gene>
<proteinExistence type="predicted"/>
<evidence type="ECO:0000313" key="3">
    <source>
        <dbReference type="Proteomes" id="UP000240322"/>
    </source>
</evidence>
<dbReference type="Pfam" id="PF00583">
    <property type="entry name" value="Acetyltransf_1"/>
    <property type="match status" value="1"/>
</dbReference>
<dbReference type="EMBL" id="NEXE01000059">
    <property type="protein sequence ID" value="PSN90457.1"/>
    <property type="molecule type" value="Genomic_DNA"/>
</dbReference>
<dbReference type="InterPro" id="IPR000182">
    <property type="entry name" value="GNAT_dom"/>
</dbReference>
<dbReference type="InterPro" id="IPR016181">
    <property type="entry name" value="Acyl_CoA_acyltransferase"/>
</dbReference>
<name>A0A2R6AVS4_9ARCH</name>
<dbReference type="Gene3D" id="3.40.630.30">
    <property type="match status" value="1"/>
</dbReference>
<dbReference type="AlphaFoldDB" id="A0A2R6AVS4"/>
<protein>
    <recommendedName>
        <fullName evidence="1">N-acetyltransferase domain-containing protein</fullName>
    </recommendedName>
</protein>
<comment type="caution">
    <text evidence="2">The sequence shown here is derived from an EMBL/GenBank/DDBJ whole genome shotgun (WGS) entry which is preliminary data.</text>
</comment>
<dbReference type="PROSITE" id="PS51186">
    <property type="entry name" value="GNAT"/>
    <property type="match status" value="1"/>
</dbReference>